<gene>
    <name evidence="1" type="ORF">SAMN05216382_1692</name>
</gene>
<dbReference type="RefSeq" id="WP_093005329.1">
    <property type="nucleotide sequence ID" value="NZ_FNZZ01000003.1"/>
</dbReference>
<dbReference type="InterPro" id="IPR036412">
    <property type="entry name" value="HAD-like_sf"/>
</dbReference>
<evidence type="ECO:0000313" key="2">
    <source>
        <dbReference type="Proteomes" id="UP000199214"/>
    </source>
</evidence>
<organism evidence="1 2">
    <name type="scientific">Sphingomonas palmae</name>
    <dbReference type="NCBI Taxonomy" id="1855283"/>
    <lineage>
        <taxon>Bacteria</taxon>
        <taxon>Pseudomonadati</taxon>
        <taxon>Pseudomonadota</taxon>
        <taxon>Alphaproteobacteria</taxon>
        <taxon>Sphingomonadales</taxon>
        <taxon>Sphingomonadaceae</taxon>
        <taxon>Sphingomonas</taxon>
    </lineage>
</organism>
<sequence length="226" mass="24251">MLRAPVRLAIFDCDGTLVDSHANICRAMEAAFAGVRVEAPSREAIRGIVGLSLVEAVAALAPDAEADFHSRVAEDYKTAFQRMRADGLLDAEPLYDGLVEALDVLADEGWAFGVATGKSDRGLAHVLAHHGLADRFVTLQTADRHPSKPHPSMIHAAMEQAGTDPHLTVMIGDTSYDMEMARAANVRAIGVTWGYHDEALLRAGGADVIVRRYADLHRAMTGEVAA</sequence>
<dbReference type="InterPro" id="IPR023214">
    <property type="entry name" value="HAD_sf"/>
</dbReference>
<dbReference type="STRING" id="1855283.SAMN05216382_1692"/>
<dbReference type="SFLD" id="SFLDS00003">
    <property type="entry name" value="Haloacid_Dehalogenase"/>
    <property type="match status" value="1"/>
</dbReference>
<protein>
    <submittedName>
        <fullName evidence="1">Phosphoglycolate phosphatase</fullName>
    </submittedName>
</protein>
<dbReference type="NCBIfam" id="TIGR01549">
    <property type="entry name" value="HAD-SF-IA-v1"/>
    <property type="match status" value="1"/>
</dbReference>
<dbReference type="GO" id="GO:0005829">
    <property type="term" value="C:cytosol"/>
    <property type="evidence" value="ECO:0007669"/>
    <property type="project" value="TreeGrafter"/>
</dbReference>
<dbReference type="Gene3D" id="1.10.150.240">
    <property type="entry name" value="Putative phosphatase, domain 2"/>
    <property type="match status" value="1"/>
</dbReference>
<dbReference type="InterPro" id="IPR023198">
    <property type="entry name" value="PGP-like_dom2"/>
</dbReference>
<keyword evidence="2" id="KW-1185">Reference proteome</keyword>
<dbReference type="InterPro" id="IPR041492">
    <property type="entry name" value="HAD_2"/>
</dbReference>
<dbReference type="SFLD" id="SFLDG01135">
    <property type="entry name" value="C1.5.6:_HAD__Beta-PGM__Phospha"/>
    <property type="match status" value="1"/>
</dbReference>
<dbReference type="SFLD" id="SFLDG01129">
    <property type="entry name" value="C1.5:_HAD__Beta-PGM__Phosphata"/>
    <property type="match status" value="1"/>
</dbReference>
<dbReference type="AlphaFoldDB" id="A0A1H7NUZ1"/>
<dbReference type="OrthoDB" id="9793014at2"/>
<dbReference type="PANTHER" id="PTHR43434">
    <property type="entry name" value="PHOSPHOGLYCOLATE PHOSPHATASE"/>
    <property type="match status" value="1"/>
</dbReference>
<dbReference type="SUPFAM" id="SSF56784">
    <property type="entry name" value="HAD-like"/>
    <property type="match status" value="1"/>
</dbReference>
<name>A0A1H7NUZ1_9SPHN</name>
<dbReference type="EMBL" id="FNZZ01000003">
    <property type="protein sequence ID" value="SEL27480.1"/>
    <property type="molecule type" value="Genomic_DNA"/>
</dbReference>
<dbReference type="InterPro" id="IPR050155">
    <property type="entry name" value="HAD-like_hydrolase_sf"/>
</dbReference>
<reference evidence="2" key="1">
    <citation type="submission" date="2016-10" db="EMBL/GenBank/DDBJ databases">
        <authorList>
            <person name="Varghese N."/>
            <person name="Submissions S."/>
        </authorList>
    </citation>
    <scope>NUCLEOTIDE SEQUENCE [LARGE SCALE GENOMIC DNA]</scope>
    <source>
        <strain evidence="2">JS21-1</strain>
    </source>
</reference>
<dbReference type="InterPro" id="IPR006439">
    <property type="entry name" value="HAD-SF_hydro_IA"/>
</dbReference>
<dbReference type="GO" id="GO:0008967">
    <property type="term" value="F:phosphoglycolate phosphatase activity"/>
    <property type="evidence" value="ECO:0007669"/>
    <property type="project" value="TreeGrafter"/>
</dbReference>
<dbReference type="Pfam" id="PF13419">
    <property type="entry name" value="HAD_2"/>
    <property type="match status" value="1"/>
</dbReference>
<dbReference type="Proteomes" id="UP000199214">
    <property type="component" value="Unassembled WGS sequence"/>
</dbReference>
<accession>A0A1H7NUZ1</accession>
<dbReference type="PANTHER" id="PTHR43434:SF24">
    <property type="entry name" value="HYDROLASE-RELATED"/>
    <property type="match status" value="1"/>
</dbReference>
<dbReference type="GO" id="GO:0006281">
    <property type="term" value="P:DNA repair"/>
    <property type="evidence" value="ECO:0007669"/>
    <property type="project" value="TreeGrafter"/>
</dbReference>
<dbReference type="Gene3D" id="3.40.50.1000">
    <property type="entry name" value="HAD superfamily/HAD-like"/>
    <property type="match status" value="1"/>
</dbReference>
<proteinExistence type="predicted"/>
<evidence type="ECO:0000313" key="1">
    <source>
        <dbReference type="EMBL" id="SEL27480.1"/>
    </source>
</evidence>